<dbReference type="PANTHER" id="PTHR34564:SF3">
    <property type="entry name" value="PEPTIDYL-PROLYL CIS-TRANS ISOMERASE G"/>
    <property type="match status" value="1"/>
</dbReference>
<evidence type="ECO:0000256" key="2">
    <source>
        <dbReference type="SAM" id="SignalP"/>
    </source>
</evidence>
<comment type="caution">
    <text evidence="3">The sequence shown here is derived from an EMBL/GenBank/DDBJ whole genome shotgun (WGS) entry which is preliminary data.</text>
</comment>
<feature type="region of interest" description="Disordered" evidence="1">
    <location>
        <begin position="82"/>
        <end position="109"/>
    </location>
</feature>
<feature type="chain" id="PRO_5043724570" evidence="2">
    <location>
        <begin position="20"/>
        <end position="109"/>
    </location>
</feature>
<reference evidence="3" key="2">
    <citation type="submission" date="2023-04" db="EMBL/GenBank/DDBJ databases">
        <authorList>
            <person name="Bruccoleri R.E."/>
            <person name="Oakeley E.J."/>
            <person name="Faust A.-M."/>
            <person name="Dessus-Babus S."/>
            <person name="Altorfer M."/>
            <person name="Burckhardt D."/>
            <person name="Oertli M."/>
            <person name="Naumann U."/>
            <person name="Petersen F."/>
            <person name="Wong J."/>
        </authorList>
    </citation>
    <scope>NUCLEOTIDE SEQUENCE</scope>
    <source>
        <strain evidence="3">GSM-AAB239-AS_SAM_17_03QT</strain>
        <tissue evidence="3">Leaf</tissue>
    </source>
</reference>
<dbReference type="Proteomes" id="UP001140949">
    <property type="component" value="Unassembled WGS sequence"/>
</dbReference>
<feature type="compositionally biased region" description="Basic and acidic residues" evidence="1">
    <location>
        <begin position="95"/>
        <end position="109"/>
    </location>
</feature>
<reference evidence="3" key="1">
    <citation type="journal article" date="2023" name="GigaByte">
        <title>Genome assembly of the bearded iris, Iris pallida Lam.</title>
        <authorList>
            <person name="Bruccoleri R.E."/>
            <person name="Oakeley E.J."/>
            <person name="Faust A.M.E."/>
            <person name="Altorfer M."/>
            <person name="Dessus-Babus S."/>
            <person name="Burckhardt D."/>
            <person name="Oertli M."/>
            <person name="Naumann U."/>
            <person name="Petersen F."/>
            <person name="Wong J."/>
        </authorList>
    </citation>
    <scope>NUCLEOTIDE SEQUENCE</scope>
    <source>
        <strain evidence="3">GSM-AAB239-AS_SAM_17_03QT</strain>
    </source>
</reference>
<evidence type="ECO:0000313" key="3">
    <source>
        <dbReference type="EMBL" id="KAJ6790547.1"/>
    </source>
</evidence>
<proteinExistence type="predicted"/>
<feature type="compositionally biased region" description="Polar residues" evidence="1">
    <location>
        <begin position="82"/>
        <end position="94"/>
    </location>
</feature>
<gene>
    <name evidence="3" type="ORF">M6B38_249060</name>
</gene>
<protein>
    <submittedName>
        <fullName evidence="3">Uncharacterized protein</fullName>
    </submittedName>
</protein>
<sequence>MSRPMVLVFLLVILIITSQFDWKQQLVNEVEGNPSISQIQQHALRRDDVKEKIILSQEKSIHKLNELVQRLQQQLLQCRGSNESTDITGNSLTADRNENEIERHQILED</sequence>
<dbReference type="AlphaFoldDB" id="A0AAX6DFJ5"/>
<evidence type="ECO:0000313" key="4">
    <source>
        <dbReference type="Proteomes" id="UP001140949"/>
    </source>
</evidence>
<evidence type="ECO:0000256" key="1">
    <source>
        <dbReference type="SAM" id="MobiDB-lite"/>
    </source>
</evidence>
<dbReference type="PANTHER" id="PTHR34564">
    <property type="entry name" value="PEPTIDYL-PROLYL CIS-TRANS ISOMERASE G"/>
    <property type="match status" value="1"/>
</dbReference>
<keyword evidence="4" id="KW-1185">Reference proteome</keyword>
<name>A0AAX6DFJ5_IRIPA</name>
<dbReference type="EMBL" id="JANAVB010045219">
    <property type="protein sequence ID" value="KAJ6790547.1"/>
    <property type="molecule type" value="Genomic_DNA"/>
</dbReference>
<organism evidence="3 4">
    <name type="scientific">Iris pallida</name>
    <name type="common">Sweet iris</name>
    <dbReference type="NCBI Taxonomy" id="29817"/>
    <lineage>
        <taxon>Eukaryota</taxon>
        <taxon>Viridiplantae</taxon>
        <taxon>Streptophyta</taxon>
        <taxon>Embryophyta</taxon>
        <taxon>Tracheophyta</taxon>
        <taxon>Spermatophyta</taxon>
        <taxon>Magnoliopsida</taxon>
        <taxon>Liliopsida</taxon>
        <taxon>Asparagales</taxon>
        <taxon>Iridaceae</taxon>
        <taxon>Iridoideae</taxon>
        <taxon>Irideae</taxon>
        <taxon>Iris</taxon>
    </lineage>
</organism>
<accession>A0AAX6DFJ5</accession>
<keyword evidence="2" id="KW-0732">Signal</keyword>
<feature type="signal peptide" evidence="2">
    <location>
        <begin position="1"/>
        <end position="19"/>
    </location>
</feature>